<feature type="region of interest" description="Disordered" evidence="1">
    <location>
        <begin position="47"/>
        <end position="107"/>
    </location>
</feature>
<feature type="region of interest" description="Disordered" evidence="1">
    <location>
        <begin position="158"/>
        <end position="181"/>
    </location>
</feature>
<accession>A0ABP6J649</accession>
<dbReference type="RefSeq" id="WP_344489504.1">
    <property type="nucleotide sequence ID" value="NZ_BAAAUD010000005.1"/>
</dbReference>
<reference evidence="3" key="1">
    <citation type="journal article" date="2019" name="Int. J. Syst. Evol. Microbiol.">
        <title>The Global Catalogue of Microorganisms (GCM) 10K type strain sequencing project: providing services to taxonomists for standard genome sequencing and annotation.</title>
        <authorList>
            <consortium name="The Broad Institute Genomics Platform"/>
            <consortium name="The Broad Institute Genome Sequencing Center for Infectious Disease"/>
            <person name="Wu L."/>
            <person name="Ma J."/>
        </authorList>
    </citation>
    <scope>NUCLEOTIDE SEQUENCE [LARGE SCALE GENOMIC DNA]</scope>
    <source>
        <strain evidence="3">JCM 9088</strain>
    </source>
</reference>
<comment type="caution">
    <text evidence="2">The sequence shown here is derived from an EMBL/GenBank/DDBJ whole genome shotgun (WGS) entry which is preliminary data.</text>
</comment>
<dbReference type="EMBL" id="BAAAUD010000005">
    <property type="protein sequence ID" value="GAA2922863.1"/>
    <property type="molecule type" value="Genomic_DNA"/>
</dbReference>
<keyword evidence="3" id="KW-1185">Reference proteome</keyword>
<protein>
    <submittedName>
        <fullName evidence="2">Uncharacterized protein</fullName>
    </submittedName>
</protein>
<sequence length="231" mass="25311">MASEALKQRCMRAKGFKYTPEEPLPPMGPIGNELRYGSADSKIAASYGYGLTPERDPEKQKQPVSPNADMPADAFKALTGFSPKERVDPRKASAPNRGCVSEAEQRLSEGAPDMGDPMLAQHLSQESFVRSMDDPRVKKVFRSWSACMKKKGFDYQSPMDPAKTFTSGGPAGNAEKSTATADVSCKQETNVVGIWYAVEKAYQLGSVKKNFEQLEMLRKSNETVLEAASKV</sequence>
<gene>
    <name evidence="2" type="ORF">GCM10010446_03830</name>
</gene>
<organism evidence="2 3">
    <name type="scientific">Streptomyces enissocaesilis</name>
    <dbReference type="NCBI Taxonomy" id="332589"/>
    <lineage>
        <taxon>Bacteria</taxon>
        <taxon>Bacillati</taxon>
        <taxon>Actinomycetota</taxon>
        <taxon>Actinomycetes</taxon>
        <taxon>Kitasatosporales</taxon>
        <taxon>Streptomycetaceae</taxon>
        <taxon>Streptomyces</taxon>
        <taxon>Streptomyces rochei group</taxon>
    </lineage>
</organism>
<evidence type="ECO:0000313" key="2">
    <source>
        <dbReference type="EMBL" id="GAA2922863.1"/>
    </source>
</evidence>
<dbReference type="Proteomes" id="UP001500403">
    <property type="component" value="Unassembled WGS sequence"/>
</dbReference>
<proteinExistence type="predicted"/>
<evidence type="ECO:0000256" key="1">
    <source>
        <dbReference type="SAM" id="MobiDB-lite"/>
    </source>
</evidence>
<evidence type="ECO:0000313" key="3">
    <source>
        <dbReference type="Proteomes" id="UP001500403"/>
    </source>
</evidence>
<name>A0ABP6J649_9ACTN</name>